<dbReference type="OrthoDB" id="4323722at2"/>
<evidence type="ECO:0000313" key="2">
    <source>
        <dbReference type="EMBL" id="AXG80019.1"/>
    </source>
</evidence>
<dbReference type="Proteomes" id="UP000253868">
    <property type="component" value="Chromosome"/>
</dbReference>
<evidence type="ECO:0000313" key="3">
    <source>
        <dbReference type="Proteomes" id="UP000253868"/>
    </source>
</evidence>
<dbReference type="KEGG" id="spad:DVK44_22845"/>
<keyword evidence="3" id="KW-1185">Reference proteome</keyword>
<dbReference type="RefSeq" id="WP_114661345.1">
    <property type="nucleotide sequence ID" value="NZ_CP031194.1"/>
</dbReference>
<evidence type="ECO:0008006" key="4">
    <source>
        <dbReference type="Google" id="ProtNLM"/>
    </source>
</evidence>
<reference evidence="3" key="1">
    <citation type="submission" date="2018-07" db="EMBL/GenBank/DDBJ databases">
        <authorList>
            <person name="Zhao J."/>
        </authorList>
    </citation>
    <scope>NUCLEOTIDE SEQUENCE [LARGE SCALE GENOMIC DNA]</scope>
    <source>
        <strain evidence="3">GSSD-12</strain>
    </source>
</reference>
<name>A0A345HTJ5_9ACTN</name>
<feature type="transmembrane region" description="Helical" evidence="1">
    <location>
        <begin position="37"/>
        <end position="60"/>
    </location>
</feature>
<keyword evidence="1" id="KW-0812">Transmembrane</keyword>
<protein>
    <recommendedName>
        <fullName evidence="4">Flp family type IVb pilin</fullName>
    </recommendedName>
</protein>
<proteinExistence type="predicted"/>
<accession>A0A345HTJ5</accession>
<sequence>MSNITLKAATATKVYVGTWANTAVTAMKTRRDKGQGAVEYVGVIVLVALIIAAIVGSGVAETIANSLTTKVGEIVGGGGGGE</sequence>
<evidence type="ECO:0000256" key="1">
    <source>
        <dbReference type="SAM" id="Phobius"/>
    </source>
</evidence>
<gene>
    <name evidence="2" type="ORF">DVK44_22845</name>
</gene>
<keyword evidence="1" id="KW-1133">Transmembrane helix</keyword>
<keyword evidence="1" id="KW-0472">Membrane</keyword>
<organism evidence="2 3">
    <name type="scientific">Streptomyces paludis</name>
    <dbReference type="NCBI Taxonomy" id="2282738"/>
    <lineage>
        <taxon>Bacteria</taxon>
        <taxon>Bacillati</taxon>
        <taxon>Actinomycetota</taxon>
        <taxon>Actinomycetes</taxon>
        <taxon>Kitasatosporales</taxon>
        <taxon>Streptomycetaceae</taxon>
        <taxon>Streptomyces</taxon>
    </lineage>
</organism>
<dbReference type="AlphaFoldDB" id="A0A345HTJ5"/>
<dbReference type="EMBL" id="CP031194">
    <property type="protein sequence ID" value="AXG80019.1"/>
    <property type="molecule type" value="Genomic_DNA"/>
</dbReference>